<name>A0ABP8YHN2_9ACTN</name>
<gene>
    <name evidence="6" type="ORF">GCM10023350_10070</name>
</gene>
<dbReference type="Pfam" id="PF02547">
    <property type="entry name" value="Queuosine_synth"/>
    <property type="match status" value="1"/>
</dbReference>
<evidence type="ECO:0000313" key="7">
    <source>
        <dbReference type="Proteomes" id="UP001499882"/>
    </source>
</evidence>
<dbReference type="Gene3D" id="3.40.1780.10">
    <property type="entry name" value="QueA-like"/>
    <property type="match status" value="1"/>
</dbReference>
<accession>A0ABP8YHN2</accession>
<feature type="region of interest" description="Disordered" evidence="5">
    <location>
        <begin position="1"/>
        <end position="20"/>
    </location>
</feature>
<reference evidence="7" key="1">
    <citation type="journal article" date="2019" name="Int. J. Syst. Evol. Microbiol.">
        <title>The Global Catalogue of Microorganisms (GCM) 10K type strain sequencing project: providing services to taxonomists for standard genome sequencing and annotation.</title>
        <authorList>
            <consortium name="The Broad Institute Genomics Platform"/>
            <consortium name="The Broad Institute Genome Sequencing Center for Infectious Disease"/>
            <person name="Wu L."/>
            <person name="Ma J."/>
        </authorList>
    </citation>
    <scope>NUCLEOTIDE SEQUENCE [LARGE SCALE GENOMIC DNA]</scope>
    <source>
        <strain evidence="7">JCM 18532</strain>
    </source>
</reference>
<proteinExistence type="predicted"/>
<evidence type="ECO:0000256" key="2">
    <source>
        <dbReference type="ARBA" id="ARBA00022679"/>
    </source>
</evidence>
<evidence type="ECO:0000256" key="4">
    <source>
        <dbReference type="ARBA" id="ARBA00022785"/>
    </source>
</evidence>
<dbReference type="EMBL" id="BAABKN010000006">
    <property type="protein sequence ID" value="GAA4728877.1"/>
    <property type="molecule type" value="Genomic_DNA"/>
</dbReference>
<protein>
    <submittedName>
        <fullName evidence="6">S-adenosylmethionine:tRNA ribosyltransferase-isomerase</fullName>
    </submittedName>
</protein>
<organism evidence="6 7">
    <name type="scientific">Nocardioides endophyticus</name>
    <dbReference type="NCBI Taxonomy" id="1353775"/>
    <lineage>
        <taxon>Bacteria</taxon>
        <taxon>Bacillati</taxon>
        <taxon>Actinomycetota</taxon>
        <taxon>Actinomycetes</taxon>
        <taxon>Propionibacteriales</taxon>
        <taxon>Nocardioidaceae</taxon>
        <taxon>Nocardioides</taxon>
    </lineage>
</organism>
<dbReference type="InterPro" id="IPR003699">
    <property type="entry name" value="QueA"/>
</dbReference>
<dbReference type="SUPFAM" id="SSF111337">
    <property type="entry name" value="QueA-like"/>
    <property type="match status" value="1"/>
</dbReference>
<sequence length="347" mass="36821">MTLTDQGAIREATVPPEARGVARDEVRLAVVTPEETVHTTATHLPDHLRPGDLLVVNTSATLPSAVTGERWGIHVSTVLDDGSWVVELRQPDNSGPATPVPGEVLALPGGVSLRVIEPHPAGQSRLWRTLPSPEVDRAAYLNRWGHPIRYRYVHGEWPIEALQNVYARHPGSAEMPSAGRPLTARLLVSLMASGVAVAPIVLHTGVASQEKHEPPQPEEYAVPAATARLVDSTRAAGRRVVAVGTTVVRALESAVAGGKVVPTAGWTSLVLDPSWPTRVVDGLLTGLHEPEASHLQLLAAVAGRPLVDRAYTDISAPGAPPYLWHEFGDSMLLLPPAAVSGRGGPRS</sequence>
<dbReference type="PANTHER" id="PTHR30307:SF0">
    <property type="entry name" value="S-ADENOSYLMETHIONINE:TRNA RIBOSYLTRANSFERASE-ISOMERASE"/>
    <property type="match status" value="1"/>
</dbReference>
<comment type="caution">
    <text evidence="6">The sequence shown here is derived from an EMBL/GenBank/DDBJ whole genome shotgun (WGS) entry which is preliminary data.</text>
</comment>
<keyword evidence="1" id="KW-0963">Cytoplasm</keyword>
<dbReference type="Proteomes" id="UP001499882">
    <property type="component" value="Unassembled WGS sequence"/>
</dbReference>
<evidence type="ECO:0000256" key="5">
    <source>
        <dbReference type="SAM" id="MobiDB-lite"/>
    </source>
</evidence>
<dbReference type="InterPro" id="IPR042119">
    <property type="entry name" value="QueA_dom2"/>
</dbReference>
<dbReference type="RefSeq" id="WP_345525524.1">
    <property type="nucleotide sequence ID" value="NZ_BAABKN010000006.1"/>
</dbReference>
<keyword evidence="4" id="KW-0671">Queuosine biosynthesis</keyword>
<keyword evidence="3" id="KW-0949">S-adenosyl-L-methionine</keyword>
<dbReference type="InterPro" id="IPR036100">
    <property type="entry name" value="QueA_sf"/>
</dbReference>
<evidence type="ECO:0000256" key="3">
    <source>
        <dbReference type="ARBA" id="ARBA00022691"/>
    </source>
</evidence>
<keyword evidence="7" id="KW-1185">Reference proteome</keyword>
<evidence type="ECO:0000313" key="6">
    <source>
        <dbReference type="EMBL" id="GAA4728877.1"/>
    </source>
</evidence>
<evidence type="ECO:0000256" key="1">
    <source>
        <dbReference type="ARBA" id="ARBA00022490"/>
    </source>
</evidence>
<dbReference type="PANTHER" id="PTHR30307">
    <property type="entry name" value="S-ADENOSYLMETHIONINE:TRNA RIBOSYLTRANSFERASE-ISOMERASE"/>
    <property type="match status" value="1"/>
</dbReference>
<dbReference type="Gene3D" id="2.40.10.240">
    <property type="entry name" value="QueA-like"/>
    <property type="match status" value="1"/>
</dbReference>
<dbReference type="InterPro" id="IPR042118">
    <property type="entry name" value="QueA_dom1"/>
</dbReference>
<keyword evidence="2" id="KW-0808">Transferase</keyword>